<dbReference type="InParanoid" id="A0A6C2YK24"/>
<dbReference type="EMBL" id="LR586016">
    <property type="protein sequence ID" value="VIP01776.1"/>
    <property type="molecule type" value="Genomic_DNA"/>
</dbReference>
<accession>A0A6C2YK24</accession>
<evidence type="ECO:0000313" key="2">
    <source>
        <dbReference type="Proteomes" id="UP000464378"/>
    </source>
</evidence>
<sequence length="78" mass="8500">MDSRRTPNQALHLTLPCILDGTASWEGAVRGSLIIRSAAEEGARRSMCRLFTRSRRVLPLPLNGSPGSRPATSVVRNN</sequence>
<reference evidence="1" key="1">
    <citation type="submission" date="2019-04" db="EMBL/GenBank/DDBJ databases">
        <authorList>
            <consortium name="Science for Life Laboratories"/>
        </authorList>
    </citation>
    <scope>NUCLEOTIDE SEQUENCE</scope>
    <source>
        <strain evidence="1">MBLW1</strain>
    </source>
</reference>
<proteinExistence type="predicted"/>
<evidence type="ECO:0000313" key="1">
    <source>
        <dbReference type="EMBL" id="VIP01776.1"/>
    </source>
</evidence>
<dbReference type="KEGG" id="tim:GMBLW1_21840"/>
<dbReference type="Proteomes" id="UP000464378">
    <property type="component" value="Chromosome"/>
</dbReference>
<keyword evidence="2" id="KW-1185">Reference proteome</keyword>
<name>A0A6C2YK24_9BACT</name>
<dbReference type="EMBL" id="LR593887">
    <property type="protein sequence ID" value="VTR99415.1"/>
    <property type="molecule type" value="Genomic_DNA"/>
</dbReference>
<gene>
    <name evidence="1" type="ORF">GMBLW1_21840</name>
</gene>
<protein>
    <submittedName>
        <fullName evidence="1">Uncharacterized protein</fullName>
    </submittedName>
</protein>
<dbReference type="AlphaFoldDB" id="A0A6C2YK24"/>
<organism evidence="1">
    <name type="scientific">Tuwongella immobilis</name>
    <dbReference type="NCBI Taxonomy" id="692036"/>
    <lineage>
        <taxon>Bacteria</taxon>
        <taxon>Pseudomonadati</taxon>
        <taxon>Planctomycetota</taxon>
        <taxon>Planctomycetia</taxon>
        <taxon>Gemmatales</taxon>
        <taxon>Gemmataceae</taxon>
        <taxon>Tuwongella</taxon>
    </lineage>
</organism>